<keyword evidence="1" id="KW-0472">Membrane</keyword>
<protein>
    <submittedName>
        <fullName evidence="2">Uncharacterized protein</fullName>
    </submittedName>
</protein>
<keyword evidence="3" id="KW-1185">Reference proteome</keyword>
<keyword evidence="1" id="KW-1133">Transmembrane helix</keyword>
<evidence type="ECO:0000313" key="2">
    <source>
        <dbReference type="EMBL" id="MYZ49030.1"/>
    </source>
</evidence>
<feature type="transmembrane region" description="Helical" evidence="1">
    <location>
        <begin position="99"/>
        <end position="118"/>
    </location>
</feature>
<evidence type="ECO:0000313" key="3">
    <source>
        <dbReference type="Proteomes" id="UP000773614"/>
    </source>
</evidence>
<dbReference type="AlphaFoldDB" id="A0A964T6I5"/>
<reference evidence="2" key="1">
    <citation type="submission" date="2019-03" db="EMBL/GenBank/DDBJ databases">
        <title>Afifella sp. nov., isolated from activated sludge.</title>
        <authorList>
            <person name="Li Q."/>
            <person name="Liu Y."/>
        </authorList>
    </citation>
    <scope>NUCLEOTIDE SEQUENCE</scope>
    <source>
        <strain evidence="2">L72</strain>
    </source>
</reference>
<gene>
    <name evidence="2" type="ORF">E4O86_15040</name>
</gene>
<accession>A0A964T6I5</accession>
<comment type="caution">
    <text evidence="2">The sequence shown here is derived from an EMBL/GenBank/DDBJ whole genome shotgun (WGS) entry which is preliminary data.</text>
</comment>
<dbReference type="OrthoDB" id="9811204at2"/>
<feature type="transmembrane region" description="Helical" evidence="1">
    <location>
        <begin position="58"/>
        <end position="79"/>
    </location>
</feature>
<dbReference type="RefSeq" id="WP_161141377.1">
    <property type="nucleotide sequence ID" value="NZ_SPKJ01000057.1"/>
</dbReference>
<feature type="transmembrane region" description="Helical" evidence="1">
    <location>
        <begin position="125"/>
        <end position="146"/>
    </location>
</feature>
<feature type="transmembrane region" description="Helical" evidence="1">
    <location>
        <begin position="18"/>
        <end position="37"/>
    </location>
</feature>
<proteinExistence type="predicted"/>
<evidence type="ECO:0000256" key="1">
    <source>
        <dbReference type="SAM" id="Phobius"/>
    </source>
</evidence>
<dbReference type="EMBL" id="SPKJ01000057">
    <property type="protein sequence ID" value="MYZ49030.1"/>
    <property type="molecule type" value="Genomic_DNA"/>
</dbReference>
<feature type="transmembrane region" description="Helical" evidence="1">
    <location>
        <begin position="152"/>
        <end position="171"/>
    </location>
</feature>
<name>A0A964T6I5_9HYPH</name>
<sequence>MNGDAAGLRILDISVEGFWRSFAAILFVVLFSLPVLVAEPTLLAGEGGQATATRAPMLLQIVAILVDWVAFPLIFAALARPLGLGGQYVPYIVGRNWSSVIVSGIYAAVLVPYLLGVLPAGIVPYLLFAVFGLALRFSYLVARIALGVPASLAVPIVVLEVLVSLVVEFTLGRSG</sequence>
<organism evidence="2 3">
    <name type="scientific">Propylenella binzhouense</name>
    <dbReference type="NCBI Taxonomy" id="2555902"/>
    <lineage>
        <taxon>Bacteria</taxon>
        <taxon>Pseudomonadati</taxon>
        <taxon>Pseudomonadota</taxon>
        <taxon>Alphaproteobacteria</taxon>
        <taxon>Hyphomicrobiales</taxon>
        <taxon>Propylenellaceae</taxon>
        <taxon>Propylenella</taxon>
    </lineage>
</organism>
<keyword evidence="1" id="KW-0812">Transmembrane</keyword>
<dbReference type="Proteomes" id="UP000773614">
    <property type="component" value="Unassembled WGS sequence"/>
</dbReference>